<keyword evidence="3 5" id="KW-0378">Hydrolase</keyword>
<dbReference type="PANTHER" id="PTHR43046:SF12">
    <property type="entry name" value="GDP-MANNOSE MANNOSYL HYDROLASE"/>
    <property type="match status" value="1"/>
</dbReference>
<dbReference type="Pfam" id="PF00293">
    <property type="entry name" value="NUDIX"/>
    <property type="match status" value="1"/>
</dbReference>
<keyword evidence="4" id="KW-0460">Magnesium</keyword>
<sequence length="161" mass="17702">MEGPYRRRSARVLLIDAADRVLLLHAHDRDLSFWMTPGGGVHDGEPLPEAAARELREEVGLAVTATDLGAPVAFSGGYVKLDWAEGVFRDDFFAHRVASHEVDTAGMEDLERGVVDGHRWWTVDELAATTEAVYPFGLPGLLSELIAGRVPAEPVELPWHH</sequence>
<accession>A0ABT1AC54</accession>
<dbReference type="InterPro" id="IPR000086">
    <property type="entry name" value="NUDIX_hydrolase_dom"/>
</dbReference>
<evidence type="ECO:0000313" key="7">
    <source>
        <dbReference type="EMBL" id="MCO1660624.1"/>
    </source>
</evidence>
<evidence type="ECO:0000256" key="3">
    <source>
        <dbReference type="ARBA" id="ARBA00022801"/>
    </source>
</evidence>
<organism evidence="7 8">
    <name type="scientific">Pseudonocardia humida</name>
    <dbReference type="NCBI Taxonomy" id="2800819"/>
    <lineage>
        <taxon>Bacteria</taxon>
        <taxon>Bacillati</taxon>
        <taxon>Actinomycetota</taxon>
        <taxon>Actinomycetes</taxon>
        <taxon>Pseudonocardiales</taxon>
        <taxon>Pseudonocardiaceae</taxon>
        <taxon>Pseudonocardia</taxon>
    </lineage>
</organism>
<dbReference type="SUPFAM" id="SSF55811">
    <property type="entry name" value="Nudix"/>
    <property type="match status" value="1"/>
</dbReference>
<dbReference type="InterPro" id="IPR015797">
    <property type="entry name" value="NUDIX_hydrolase-like_dom_sf"/>
</dbReference>
<dbReference type="InterPro" id="IPR020476">
    <property type="entry name" value="Nudix_hydrolase"/>
</dbReference>
<evidence type="ECO:0000259" key="6">
    <source>
        <dbReference type="PROSITE" id="PS51462"/>
    </source>
</evidence>
<dbReference type="InterPro" id="IPR020084">
    <property type="entry name" value="NUDIX_hydrolase_CS"/>
</dbReference>
<evidence type="ECO:0000256" key="1">
    <source>
        <dbReference type="ARBA" id="ARBA00001946"/>
    </source>
</evidence>
<protein>
    <submittedName>
        <fullName evidence="7">NUDIX domain-containing protein</fullName>
    </submittedName>
</protein>
<dbReference type="PROSITE" id="PS51462">
    <property type="entry name" value="NUDIX"/>
    <property type="match status" value="1"/>
</dbReference>
<reference evidence="7" key="1">
    <citation type="submission" date="2021-04" db="EMBL/GenBank/DDBJ databases">
        <title>Pseudonocardia sp. nov., isolated from sandy soil of mangrove forest.</title>
        <authorList>
            <person name="Zan Z."/>
            <person name="Huang R."/>
            <person name="Liu W."/>
        </authorList>
    </citation>
    <scope>NUCLEOTIDE SEQUENCE</scope>
    <source>
        <strain evidence="7">S2-4</strain>
    </source>
</reference>
<name>A0ABT1AC54_9PSEU</name>
<evidence type="ECO:0000313" key="8">
    <source>
        <dbReference type="Proteomes" id="UP001165283"/>
    </source>
</evidence>
<gene>
    <name evidence="7" type="ORF">KDL28_36800</name>
</gene>
<dbReference type="CDD" id="cd04685">
    <property type="entry name" value="NUDIX_Hydrolase"/>
    <property type="match status" value="1"/>
</dbReference>
<dbReference type="RefSeq" id="WP_252446164.1">
    <property type="nucleotide sequence ID" value="NZ_JAGSOV010000087.1"/>
</dbReference>
<comment type="similarity">
    <text evidence="2 5">Belongs to the Nudix hydrolase family.</text>
</comment>
<feature type="domain" description="Nudix hydrolase" evidence="6">
    <location>
        <begin position="5"/>
        <end position="142"/>
    </location>
</feature>
<comment type="cofactor">
    <cofactor evidence="1">
        <name>Mg(2+)</name>
        <dbReference type="ChEBI" id="CHEBI:18420"/>
    </cofactor>
</comment>
<dbReference type="Proteomes" id="UP001165283">
    <property type="component" value="Unassembled WGS sequence"/>
</dbReference>
<dbReference type="PRINTS" id="PR00502">
    <property type="entry name" value="NUDIXFAMILY"/>
</dbReference>
<dbReference type="EMBL" id="JAGSOV010000087">
    <property type="protein sequence ID" value="MCO1660624.1"/>
    <property type="molecule type" value="Genomic_DNA"/>
</dbReference>
<evidence type="ECO:0000256" key="2">
    <source>
        <dbReference type="ARBA" id="ARBA00005582"/>
    </source>
</evidence>
<evidence type="ECO:0000256" key="5">
    <source>
        <dbReference type="RuleBase" id="RU003476"/>
    </source>
</evidence>
<dbReference type="Gene3D" id="3.90.79.10">
    <property type="entry name" value="Nucleoside Triphosphate Pyrophosphohydrolase"/>
    <property type="match status" value="1"/>
</dbReference>
<keyword evidence="8" id="KW-1185">Reference proteome</keyword>
<dbReference type="PROSITE" id="PS00893">
    <property type="entry name" value="NUDIX_BOX"/>
    <property type="match status" value="1"/>
</dbReference>
<dbReference type="PANTHER" id="PTHR43046">
    <property type="entry name" value="GDP-MANNOSE MANNOSYL HYDROLASE"/>
    <property type="match status" value="1"/>
</dbReference>
<proteinExistence type="inferred from homology"/>
<comment type="caution">
    <text evidence="7">The sequence shown here is derived from an EMBL/GenBank/DDBJ whole genome shotgun (WGS) entry which is preliminary data.</text>
</comment>
<evidence type="ECO:0000256" key="4">
    <source>
        <dbReference type="ARBA" id="ARBA00022842"/>
    </source>
</evidence>